<comment type="caution">
    <text evidence="1">The sequence shown here is derived from an EMBL/GenBank/DDBJ whole genome shotgun (WGS) entry which is preliminary data.</text>
</comment>
<evidence type="ECO:0000313" key="1">
    <source>
        <dbReference type="EMBL" id="MBB4749450.1"/>
    </source>
</evidence>
<reference evidence="1 2" key="1">
    <citation type="submission" date="2020-08" db="EMBL/GenBank/DDBJ databases">
        <title>Sequencing the genomes of 1000 actinobacteria strains.</title>
        <authorList>
            <person name="Klenk H.-P."/>
        </authorList>
    </citation>
    <scope>NUCLEOTIDE SEQUENCE [LARGE SCALE GENOMIC DNA]</scope>
    <source>
        <strain evidence="1 2">DSM 43150</strain>
    </source>
</reference>
<sequence length="72" mass="7426">MLPAVTPVAPGGWLRWWSPGIRGVAPGRHAGRAGRVVAVVVARHPGRCSRPSRRSRRAGGCGGACHAPGVVL</sequence>
<dbReference type="EMBL" id="JACHNC010000001">
    <property type="protein sequence ID" value="MBB4749450.1"/>
    <property type="molecule type" value="Genomic_DNA"/>
</dbReference>
<dbReference type="AlphaFoldDB" id="A0A7W7HF97"/>
<gene>
    <name evidence="1" type="ORF">BJ964_003611</name>
</gene>
<organism evidence="1 2">
    <name type="scientific">Actinoplanes lobatus</name>
    <dbReference type="NCBI Taxonomy" id="113568"/>
    <lineage>
        <taxon>Bacteria</taxon>
        <taxon>Bacillati</taxon>
        <taxon>Actinomycetota</taxon>
        <taxon>Actinomycetes</taxon>
        <taxon>Micromonosporales</taxon>
        <taxon>Micromonosporaceae</taxon>
        <taxon>Actinoplanes</taxon>
    </lineage>
</organism>
<evidence type="ECO:0000313" key="2">
    <source>
        <dbReference type="Proteomes" id="UP000590511"/>
    </source>
</evidence>
<name>A0A7W7HF97_9ACTN</name>
<proteinExistence type="predicted"/>
<dbReference type="Proteomes" id="UP000590511">
    <property type="component" value="Unassembled WGS sequence"/>
</dbReference>
<protein>
    <submittedName>
        <fullName evidence="1">Uncharacterized protein</fullName>
    </submittedName>
</protein>
<accession>A0A7W7HF97</accession>